<dbReference type="Proteomes" id="UP001171945">
    <property type="component" value="Unassembled WGS sequence"/>
</dbReference>
<comment type="caution">
    <text evidence="1">The sequence shown here is derived from an EMBL/GenBank/DDBJ whole genome shotgun (WGS) entry which is preliminary data.</text>
</comment>
<organism evidence="1 2">
    <name type="scientific">Candidatus Marithioploca araucensis</name>
    <dbReference type="NCBI Taxonomy" id="70273"/>
    <lineage>
        <taxon>Bacteria</taxon>
        <taxon>Pseudomonadati</taxon>
        <taxon>Pseudomonadota</taxon>
        <taxon>Gammaproteobacteria</taxon>
        <taxon>Thiotrichales</taxon>
        <taxon>Thiotrichaceae</taxon>
        <taxon>Candidatus Marithioploca</taxon>
    </lineage>
</organism>
<proteinExistence type="predicted"/>
<dbReference type="EMBL" id="JAUCGM010000208">
    <property type="protein sequence ID" value="MDM8562584.1"/>
    <property type="molecule type" value="Genomic_DNA"/>
</dbReference>
<name>A0ABT7VSD6_9GAMM</name>
<evidence type="ECO:0000313" key="2">
    <source>
        <dbReference type="Proteomes" id="UP001171945"/>
    </source>
</evidence>
<reference evidence="1" key="1">
    <citation type="submission" date="2023-06" db="EMBL/GenBank/DDBJ databases">
        <title>Uncultivated large filamentous bacteria from sulfidic sediments reveal new species and different genomic features in energy metabolism and defense.</title>
        <authorList>
            <person name="Fonseca A."/>
        </authorList>
    </citation>
    <scope>NUCLEOTIDE SEQUENCE</scope>
    <source>
        <strain evidence="1">HSG4</strain>
    </source>
</reference>
<keyword evidence="2" id="KW-1185">Reference proteome</keyword>
<sequence length="54" mass="6320">MRKVGKKRTLPTLPDSKLDYHKPCRVGNVFLLPTTFLMRKVGKKRTLPTLPDYY</sequence>
<protein>
    <submittedName>
        <fullName evidence="1">Uncharacterized protein</fullName>
    </submittedName>
</protein>
<evidence type="ECO:0000313" key="1">
    <source>
        <dbReference type="EMBL" id="MDM8562584.1"/>
    </source>
</evidence>
<gene>
    <name evidence="1" type="ORF">QUF54_04440</name>
</gene>
<accession>A0ABT7VSD6</accession>